<evidence type="ECO:0000256" key="6">
    <source>
        <dbReference type="RuleBase" id="RU363034"/>
    </source>
</evidence>
<keyword evidence="8" id="KW-0472">Membrane</keyword>
<dbReference type="Proteomes" id="UP001044222">
    <property type="component" value="Chromosome 13"/>
</dbReference>
<dbReference type="InterPro" id="IPR001190">
    <property type="entry name" value="SRCR"/>
</dbReference>
<dbReference type="PROSITE" id="PS00134">
    <property type="entry name" value="TRYPSIN_HIS"/>
    <property type="match status" value="1"/>
</dbReference>
<dbReference type="InterPro" id="IPR001254">
    <property type="entry name" value="Trypsin_dom"/>
</dbReference>
<evidence type="ECO:0000256" key="3">
    <source>
        <dbReference type="ARBA" id="ARBA00022825"/>
    </source>
</evidence>
<gene>
    <name evidence="10" type="ORF">ANANG_G00238770</name>
</gene>
<evidence type="ECO:0000256" key="8">
    <source>
        <dbReference type="SAM" id="Phobius"/>
    </source>
</evidence>
<dbReference type="InterPro" id="IPR036772">
    <property type="entry name" value="SRCR-like_dom_sf"/>
</dbReference>
<keyword evidence="4" id="KW-1015">Disulfide bond</keyword>
<evidence type="ECO:0000256" key="1">
    <source>
        <dbReference type="ARBA" id="ARBA00022670"/>
    </source>
</evidence>
<dbReference type="GO" id="GO:0006508">
    <property type="term" value="P:proteolysis"/>
    <property type="evidence" value="ECO:0007669"/>
    <property type="project" value="UniProtKB-KW"/>
</dbReference>
<proteinExistence type="predicted"/>
<dbReference type="GO" id="GO:0004252">
    <property type="term" value="F:serine-type endopeptidase activity"/>
    <property type="evidence" value="ECO:0007669"/>
    <property type="project" value="InterPro"/>
</dbReference>
<dbReference type="FunFam" id="2.40.10.10:FF:000003">
    <property type="entry name" value="Transmembrane serine protease 3"/>
    <property type="match status" value="1"/>
</dbReference>
<dbReference type="PROSITE" id="PS00135">
    <property type="entry name" value="TRYPSIN_SER"/>
    <property type="match status" value="1"/>
</dbReference>
<sequence>MTSHLSFFLVRPHLRSLGLVSILQLQPPLKSYEEVVYGTGGGLYPPSQPHYVPQPLPPVVLPHVAQPLPQRKKKMSCGGARCYGGSGVTTILLLLLAVAIWLGVHFSSRQWTAVGGNDNNDNDNDDDGGGDDDDGGGNKGTRPSLAMRDTCPNDTVLCDMRLDCEMGSDETVCVRFGQNALLLVRTAQDERFLPVCSQGWGQNNADQTCDQMGFRKSYKTGSIEAQPSTGLTVISSGPELIHGKVNVSTSCPGHQTVSLECVDCGRPQSTSRIIGGDVAQAGEWPWQVSLHYLGAHVCGGSLVAPDFVVTAAHCFPRSTPSGSAAANWKVYVGNFSQDDLPDPYYVETVILNENYNSKTNDQDIALLKLTRPVAFSSTIQPVCLPAFNQKFSSRALCWTTGYGTTEERADRGSWRLMKVRVDLIDTSVCNSSRVYGGNLSNNMLCAGDLDGGRDSCQGDSGGPLVCEGEDRRWYLVGVTSWGSGCGQRMRPGVYSNVRSLLPWVYSRMQQHRPGR</sequence>
<dbReference type="InterPro" id="IPR043504">
    <property type="entry name" value="Peptidase_S1_PA_chymotrypsin"/>
</dbReference>
<feature type="region of interest" description="Disordered" evidence="7">
    <location>
        <begin position="115"/>
        <end position="147"/>
    </location>
</feature>
<dbReference type="GO" id="GO:0016020">
    <property type="term" value="C:membrane"/>
    <property type="evidence" value="ECO:0007669"/>
    <property type="project" value="InterPro"/>
</dbReference>
<dbReference type="CDD" id="cd00190">
    <property type="entry name" value="Tryp_SPc"/>
    <property type="match status" value="1"/>
</dbReference>
<dbReference type="PROSITE" id="PS50240">
    <property type="entry name" value="TRYPSIN_DOM"/>
    <property type="match status" value="1"/>
</dbReference>
<accession>A0A9D3LUU7</accession>
<feature type="domain" description="Peptidase S1" evidence="9">
    <location>
        <begin position="273"/>
        <end position="509"/>
    </location>
</feature>
<dbReference type="EMBL" id="JAFIRN010000013">
    <property type="protein sequence ID" value="KAG5837392.1"/>
    <property type="molecule type" value="Genomic_DNA"/>
</dbReference>
<dbReference type="Gene3D" id="2.40.10.10">
    <property type="entry name" value="Trypsin-like serine proteases"/>
    <property type="match status" value="1"/>
</dbReference>
<dbReference type="PANTHER" id="PTHR24252">
    <property type="entry name" value="ACROSIN-RELATED"/>
    <property type="match status" value="1"/>
</dbReference>
<evidence type="ECO:0000313" key="11">
    <source>
        <dbReference type="Proteomes" id="UP001044222"/>
    </source>
</evidence>
<dbReference type="SUPFAM" id="SSF50494">
    <property type="entry name" value="Trypsin-like serine proteases"/>
    <property type="match status" value="1"/>
</dbReference>
<evidence type="ECO:0000256" key="2">
    <source>
        <dbReference type="ARBA" id="ARBA00022801"/>
    </source>
</evidence>
<feature type="compositionally biased region" description="Acidic residues" evidence="7">
    <location>
        <begin position="120"/>
        <end position="135"/>
    </location>
</feature>
<dbReference type="InterPro" id="IPR009003">
    <property type="entry name" value="Peptidase_S1_PA"/>
</dbReference>
<dbReference type="InterPro" id="IPR018114">
    <property type="entry name" value="TRYPSIN_HIS"/>
</dbReference>
<keyword evidence="5" id="KW-0325">Glycoprotein</keyword>
<keyword evidence="3 6" id="KW-0720">Serine protease</keyword>
<keyword evidence="2 6" id="KW-0378">Hydrolase</keyword>
<keyword evidence="11" id="KW-1185">Reference proteome</keyword>
<keyword evidence="8" id="KW-0812">Transmembrane</keyword>
<dbReference type="PRINTS" id="PR00722">
    <property type="entry name" value="CHYMOTRYPSIN"/>
</dbReference>
<evidence type="ECO:0000259" key="9">
    <source>
        <dbReference type="PROSITE" id="PS50240"/>
    </source>
</evidence>
<reference evidence="10" key="1">
    <citation type="submission" date="2021-01" db="EMBL/GenBank/DDBJ databases">
        <title>A chromosome-scale assembly of European eel, Anguilla anguilla.</title>
        <authorList>
            <person name="Henkel C."/>
            <person name="Jong-Raadsen S.A."/>
            <person name="Dufour S."/>
            <person name="Weltzien F.-A."/>
            <person name="Palstra A.P."/>
            <person name="Pelster B."/>
            <person name="Spaink H.P."/>
            <person name="Van Den Thillart G.E."/>
            <person name="Jansen H."/>
            <person name="Zahm M."/>
            <person name="Klopp C."/>
            <person name="Cedric C."/>
            <person name="Louis A."/>
            <person name="Berthelot C."/>
            <person name="Parey E."/>
            <person name="Roest Crollius H."/>
            <person name="Montfort J."/>
            <person name="Robinson-Rechavi M."/>
            <person name="Bucao C."/>
            <person name="Bouchez O."/>
            <person name="Gislard M."/>
            <person name="Lluch J."/>
            <person name="Milhes M."/>
            <person name="Lampietro C."/>
            <person name="Lopez Roques C."/>
            <person name="Donnadieu C."/>
            <person name="Braasch I."/>
            <person name="Desvignes T."/>
            <person name="Postlethwait J."/>
            <person name="Bobe J."/>
            <person name="Guiguen Y."/>
            <person name="Dirks R."/>
        </authorList>
    </citation>
    <scope>NUCLEOTIDE SEQUENCE</scope>
    <source>
        <strain evidence="10">Tag_6206</strain>
        <tissue evidence="10">Liver</tissue>
    </source>
</reference>
<dbReference type="PANTHER" id="PTHR24252:SF27">
    <property type="entry name" value="TRANSMEMBRANE PROTEASE SERINE 3-LIKE"/>
    <property type="match status" value="1"/>
</dbReference>
<keyword evidence="8" id="KW-1133">Transmembrane helix</keyword>
<dbReference type="AlphaFoldDB" id="A0A9D3LUU7"/>
<dbReference type="InterPro" id="IPR001314">
    <property type="entry name" value="Peptidase_S1A"/>
</dbReference>
<organism evidence="10 11">
    <name type="scientific">Anguilla anguilla</name>
    <name type="common">European freshwater eel</name>
    <name type="synonym">Muraena anguilla</name>
    <dbReference type="NCBI Taxonomy" id="7936"/>
    <lineage>
        <taxon>Eukaryota</taxon>
        <taxon>Metazoa</taxon>
        <taxon>Chordata</taxon>
        <taxon>Craniata</taxon>
        <taxon>Vertebrata</taxon>
        <taxon>Euteleostomi</taxon>
        <taxon>Actinopterygii</taxon>
        <taxon>Neopterygii</taxon>
        <taxon>Teleostei</taxon>
        <taxon>Anguilliformes</taxon>
        <taxon>Anguillidae</taxon>
        <taxon>Anguilla</taxon>
    </lineage>
</organism>
<dbReference type="Pfam" id="PF15494">
    <property type="entry name" value="SRCR_2"/>
    <property type="match status" value="1"/>
</dbReference>
<evidence type="ECO:0000256" key="4">
    <source>
        <dbReference type="ARBA" id="ARBA00023157"/>
    </source>
</evidence>
<comment type="caution">
    <text evidence="10">The sequence shown here is derived from an EMBL/GenBank/DDBJ whole genome shotgun (WGS) entry which is preliminary data.</text>
</comment>
<dbReference type="InterPro" id="IPR033116">
    <property type="entry name" value="TRYPSIN_SER"/>
</dbReference>
<keyword evidence="1 6" id="KW-0645">Protease</keyword>
<protein>
    <recommendedName>
        <fullName evidence="9">Peptidase S1 domain-containing protein</fullName>
    </recommendedName>
</protein>
<dbReference type="SMART" id="SM00020">
    <property type="entry name" value="Tryp_SPc"/>
    <property type="match status" value="1"/>
</dbReference>
<evidence type="ECO:0000313" key="10">
    <source>
        <dbReference type="EMBL" id="KAG5837392.1"/>
    </source>
</evidence>
<dbReference type="Gene3D" id="3.10.250.10">
    <property type="entry name" value="SRCR-like domain"/>
    <property type="match status" value="1"/>
</dbReference>
<dbReference type="Pfam" id="PF00089">
    <property type="entry name" value="Trypsin"/>
    <property type="match status" value="1"/>
</dbReference>
<evidence type="ECO:0000256" key="7">
    <source>
        <dbReference type="SAM" id="MobiDB-lite"/>
    </source>
</evidence>
<evidence type="ECO:0000256" key="5">
    <source>
        <dbReference type="ARBA" id="ARBA00023180"/>
    </source>
</evidence>
<name>A0A9D3LUU7_ANGAN</name>
<feature type="transmembrane region" description="Helical" evidence="8">
    <location>
        <begin position="82"/>
        <end position="104"/>
    </location>
</feature>
<dbReference type="SUPFAM" id="SSF56487">
    <property type="entry name" value="SRCR-like"/>
    <property type="match status" value="1"/>
</dbReference>